<sequence length="135" mass="14975">MNIERQENITVEQDRFFIQLKTEQTTTQSEVFPSMEEARKRKNSTQWKETGMAVLWGGGGVAGIVQGLEHIVTAADKGSFDEVILGVQLVALGIFFLGNLEQSVNARGLAKRQLERLQSTVSRIGRSQKNTPPNS</sequence>
<dbReference type="EMBL" id="MFBN01000017">
    <property type="protein sequence ID" value="OGD95538.1"/>
    <property type="molecule type" value="Genomic_DNA"/>
</dbReference>
<accession>A0A1F5GUL4</accession>
<evidence type="ECO:0000313" key="2">
    <source>
        <dbReference type="Proteomes" id="UP000178336"/>
    </source>
</evidence>
<evidence type="ECO:0000313" key="1">
    <source>
        <dbReference type="EMBL" id="OGD95538.1"/>
    </source>
</evidence>
<name>A0A1F5GUL4_9BACT</name>
<dbReference type="Proteomes" id="UP000178336">
    <property type="component" value="Unassembled WGS sequence"/>
</dbReference>
<organism evidence="1 2">
    <name type="scientific">Candidatus Curtissbacteria bacterium RIFCSPLOWO2_01_FULL_37_9</name>
    <dbReference type="NCBI Taxonomy" id="1797724"/>
    <lineage>
        <taxon>Bacteria</taxon>
        <taxon>Candidatus Curtissiibacteriota</taxon>
    </lineage>
</organism>
<dbReference type="AlphaFoldDB" id="A0A1F5GUL4"/>
<gene>
    <name evidence="1" type="ORF">A3A48_00785</name>
</gene>
<reference evidence="1 2" key="1">
    <citation type="journal article" date="2016" name="Nat. Commun.">
        <title>Thousands of microbial genomes shed light on interconnected biogeochemical processes in an aquifer system.</title>
        <authorList>
            <person name="Anantharaman K."/>
            <person name="Brown C.T."/>
            <person name="Hug L.A."/>
            <person name="Sharon I."/>
            <person name="Castelle C.J."/>
            <person name="Probst A.J."/>
            <person name="Thomas B.C."/>
            <person name="Singh A."/>
            <person name="Wilkins M.J."/>
            <person name="Karaoz U."/>
            <person name="Brodie E.L."/>
            <person name="Williams K.H."/>
            <person name="Hubbard S.S."/>
            <person name="Banfield J.F."/>
        </authorList>
    </citation>
    <scope>NUCLEOTIDE SEQUENCE [LARGE SCALE GENOMIC DNA]</scope>
</reference>
<proteinExistence type="predicted"/>
<comment type="caution">
    <text evidence="1">The sequence shown here is derived from an EMBL/GenBank/DDBJ whole genome shotgun (WGS) entry which is preliminary data.</text>
</comment>
<protein>
    <submittedName>
        <fullName evidence="1">Uncharacterized protein</fullName>
    </submittedName>
</protein>